<protein>
    <submittedName>
        <fullName evidence="2">DNA circularization N-terminal domain-containing protein</fullName>
    </submittedName>
</protein>
<evidence type="ECO:0000313" key="2">
    <source>
        <dbReference type="EMBL" id="MCY0790465.1"/>
    </source>
</evidence>
<sequence length="497" mass="55226">MPIIKDAISDLLGIEPDWNWSEHLQQASFRGVPFGVISGESVFGRRQAIHEYAYRDQSWIEDMGRSNRRITIKGFLIQDSLVYDAPDVITQRDNLVAACEAGEAGTLIHPTLGEMTVSVTESGLRVSENAESGRVFEFELVVIESGLKVFAITGSEKTGELTFGQWLKEAAHTTLKTIAMIKDEVRSVTQMMKTLKQTADFWVNMVSSSVDEVTNLSNSLNSVFGSNKYGRYQKGSAGGAVSGATGKRIHQGDADDREIINKTLNQAIIDRQRLDEILSAVSDAASPEDMIAQIQQVFVILITMDGDTGQKMQILNALSRFRNLEYQQTEQDKRIAALAEMMLVVLAASALSVVAGQSDPTNSTEAAGYQREVCESLDDAMTITGDLALDDVYLTLLNRREQVVIFFTDKGSERGRLSSYALPSVLPSLNVANRLYQDATRSDELVMEIQPRHPAFMPVRFKALKNDGRNEKNRRIIPGDKRQAYFWLGQCPGYPRY</sequence>
<dbReference type="InterPro" id="IPR052399">
    <property type="entry name" value="Phage_Baseplate_Assmbl_Protein"/>
</dbReference>
<accession>A0A9Q4CP89</accession>
<name>A0A9Q4CP89_MORMO</name>
<dbReference type="RefSeq" id="WP_267785566.1">
    <property type="nucleotide sequence ID" value="NZ_JAPNMI010000006.1"/>
</dbReference>
<feature type="domain" description="DNA circulation N-terminal" evidence="1">
    <location>
        <begin position="24"/>
        <end position="117"/>
    </location>
</feature>
<dbReference type="InterPro" id="IPR009826">
    <property type="entry name" value="DNA_circ_N"/>
</dbReference>
<dbReference type="PANTHER" id="PTHR37829:SF3">
    <property type="entry name" value="PROTEIN JAYE-RELATED"/>
    <property type="match status" value="1"/>
</dbReference>
<proteinExistence type="predicted"/>
<dbReference type="PANTHER" id="PTHR37829">
    <property type="entry name" value="PHAGE-LIKE ELEMENT PBSX PROTEIN XKDT"/>
    <property type="match status" value="1"/>
</dbReference>
<gene>
    <name evidence="2" type="ORF">N0392_12310</name>
</gene>
<evidence type="ECO:0000259" key="1">
    <source>
        <dbReference type="Pfam" id="PF07157"/>
    </source>
</evidence>
<dbReference type="Pfam" id="PF07157">
    <property type="entry name" value="DNA_circ_N"/>
    <property type="match status" value="1"/>
</dbReference>
<evidence type="ECO:0000313" key="3">
    <source>
        <dbReference type="Proteomes" id="UP001076655"/>
    </source>
</evidence>
<dbReference type="AlphaFoldDB" id="A0A9Q4CP89"/>
<organism evidence="2 3">
    <name type="scientific">Morganella morganii</name>
    <name type="common">Proteus morganii</name>
    <dbReference type="NCBI Taxonomy" id="582"/>
    <lineage>
        <taxon>Bacteria</taxon>
        <taxon>Pseudomonadati</taxon>
        <taxon>Pseudomonadota</taxon>
        <taxon>Gammaproteobacteria</taxon>
        <taxon>Enterobacterales</taxon>
        <taxon>Morganellaceae</taxon>
        <taxon>Morganella</taxon>
    </lineage>
</organism>
<comment type="caution">
    <text evidence="2">The sequence shown here is derived from an EMBL/GenBank/DDBJ whole genome shotgun (WGS) entry which is preliminary data.</text>
</comment>
<dbReference type="Proteomes" id="UP001076655">
    <property type="component" value="Unassembled WGS sequence"/>
</dbReference>
<dbReference type="EMBL" id="JAPNMI010000006">
    <property type="protein sequence ID" value="MCY0790465.1"/>
    <property type="molecule type" value="Genomic_DNA"/>
</dbReference>
<reference evidence="2" key="1">
    <citation type="submission" date="2022-08" db="EMBL/GenBank/DDBJ databases">
        <authorList>
            <person name="Dale J.L."/>
        </authorList>
    </citation>
    <scope>NUCLEOTIDE SEQUENCE</scope>
    <source>
        <strain evidence="2">2022EL-00758</strain>
    </source>
</reference>